<comment type="similarity">
    <text evidence="2 7">Belongs to the peptidase S8 family.</text>
</comment>
<dbReference type="GO" id="GO:0005576">
    <property type="term" value="C:extracellular region"/>
    <property type="evidence" value="ECO:0007669"/>
    <property type="project" value="UniProtKB-SubCell"/>
</dbReference>
<dbReference type="InterPro" id="IPR023828">
    <property type="entry name" value="Peptidase_S8_Ser-AS"/>
</dbReference>
<name>A0A9Q0WD17_9ROSI</name>
<evidence type="ECO:0000313" key="11">
    <source>
        <dbReference type="Proteomes" id="UP001151752"/>
    </source>
</evidence>
<keyword evidence="11" id="KW-1185">Reference proteome</keyword>
<accession>A0A9Q0WD17</accession>
<dbReference type="GO" id="GO:0006508">
    <property type="term" value="P:proteolysis"/>
    <property type="evidence" value="ECO:0007669"/>
    <property type="project" value="UniProtKB-KW"/>
</dbReference>
<protein>
    <recommendedName>
        <fullName evidence="9">Peptidase S8/S53 domain-containing protein</fullName>
    </recommendedName>
</protein>
<dbReference type="Gene3D" id="3.40.50.200">
    <property type="entry name" value="Peptidase S8/S53 domain"/>
    <property type="match status" value="1"/>
</dbReference>
<evidence type="ECO:0000256" key="2">
    <source>
        <dbReference type="ARBA" id="ARBA00011073"/>
    </source>
</evidence>
<comment type="caution">
    <text evidence="7">Lacks conserved residue(s) required for the propagation of feature annotation.</text>
</comment>
<dbReference type="EMBL" id="JAPFFM010000004">
    <property type="protein sequence ID" value="KAJ6764448.1"/>
    <property type="molecule type" value="Genomic_DNA"/>
</dbReference>
<feature type="region of interest" description="Disordered" evidence="8">
    <location>
        <begin position="111"/>
        <end position="167"/>
    </location>
</feature>
<evidence type="ECO:0000313" key="10">
    <source>
        <dbReference type="EMBL" id="KAJ6764448.1"/>
    </source>
</evidence>
<dbReference type="InterPro" id="IPR036852">
    <property type="entry name" value="Peptidase_S8/S53_dom_sf"/>
</dbReference>
<reference evidence="10" key="2">
    <citation type="journal article" date="2023" name="Int. J. Mol. Sci.">
        <title>De Novo Assembly and Annotation of 11 Diverse Shrub Willow (Salix) Genomes Reveals Novel Gene Organization in Sex-Linked Regions.</title>
        <authorList>
            <person name="Hyden B."/>
            <person name="Feng K."/>
            <person name="Yates T.B."/>
            <person name="Jawdy S."/>
            <person name="Cereghino C."/>
            <person name="Smart L.B."/>
            <person name="Muchero W."/>
        </authorList>
    </citation>
    <scope>NUCLEOTIDE SEQUENCE</scope>
    <source>
        <tissue evidence="10">Shoot tip</tissue>
    </source>
</reference>
<evidence type="ECO:0000256" key="1">
    <source>
        <dbReference type="ARBA" id="ARBA00004613"/>
    </source>
</evidence>
<keyword evidence="3" id="KW-0645">Protease</keyword>
<feature type="compositionally biased region" description="Basic and acidic residues" evidence="8">
    <location>
        <begin position="131"/>
        <end position="144"/>
    </location>
</feature>
<dbReference type="InterPro" id="IPR000209">
    <property type="entry name" value="Peptidase_S8/S53_dom"/>
</dbReference>
<evidence type="ECO:0000256" key="4">
    <source>
        <dbReference type="ARBA" id="ARBA00022729"/>
    </source>
</evidence>
<dbReference type="PANTHER" id="PTHR10795">
    <property type="entry name" value="PROPROTEIN CONVERTASE SUBTILISIN/KEXIN"/>
    <property type="match status" value="1"/>
</dbReference>
<organism evidence="10 11">
    <name type="scientific">Salix koriyanagi</name>
    <dbReference type="NCBI Taxonomy" id="2511006"/>
    <lineage>
        <taxon>Eukaryota</taxon>
        <taxon>Viridiplantae</taxon>
        <taxon>Streptophyta</taxon>
        <taxon>Embryophyta</taxon>
        <taxon>Tracheophyta</taxon>
        <taxon>Spermatophyta</taxon>
        <taxon>Magnoliopsida</taxon>
        <taxon>eudicotyledons</taxon>
        <taxon>Gunneridae</taxon>
        <taxon>Pentapetalae</taxon>
        <taxon>rosids</taxon>
        <taxon>fabids</taxon>
        <taxon>Malpighiales</taxon>
        <taxon>Salicaceae</taxon>
        <taxon>Saliceae</taxon>
        <taxon>Salix</taxon>
    </lineage>
</organism>
<keyword evidence="5" id="KW-0378">Hydrolase</keyword>
<dbReference type="PROSITE" id="PS00138">
    <property type="entry name" value="SUBTILASE_SER"/>
    <property type="match status" value="1"/>
</dbReference>
<evidence type="ECO:0000256" key="3">
    <source>
        <dbReference type="ARBA" id="ARBA00022670"/>
    </source>
</evidence>
<dbReference type="GO" id="GO:0004252">
    <property type="term" value="F:serine-type endopeptidase activity"/>
    <property type="evidence" value="ECO:0007669"/>
    <property type="project" value="InterPro"/>
</dbReference>
<proteinExistence type="inferred from homology"/>
<dbReference type="Proteomes" id="UP001151752">
    <property type="component" value="Chromosome 12"/>
</dbReference>
<evidence type="ECO:0000256" key="6">
    <source>
        <dbReference type="ARBA" id="ARBA00022825"/>
    </source>
</evidence>
<keyword evidence="6" id="KW-0720">Serine protease</keyword>
<dbReference type="Pfam" id="PF00082">
    <property type="entry name" value="Peptidase_S8"/>
    <property type="match status" value="1"/>
</dbReference>
<evidence type="ECO:0000256" key="7">
    <source>
        <dbReference type="PROSITE-ProRule" id="PRU01240"/>
    </source>
</evidence>
<evidence type="ECO:0000259" key="9">
    <source>
        <dbReference type="Pfam" id="PF00082"/>
    </source>
</evidence>
<evidence type="ECO:0000256" key="5">
    <source>
        <dbReference type="ARBA" id="ARBA00022801"/>
    </source>
</evidence>
<dbReference type="InterPro" id="IPR045051">
    <property type="entry name" value="SBT"/>
</dbReference>
<feature type="compositionally biased region" description="Basic and acidic residues" evidence="8">
    <location>
        <begin position="155"/>
        <end position="167"/>
    </location>
</feature>
<dbReference type="AlphaFoldDB" id="A0A9Q0WD17"/>
<comment type="subcellular location">
    <subcellularLocation>
        <location evidence="1">Secreted</location>
    </subcellularLocation>
</comment>
<sequence length="167" mass="18152">MASLQNSHFYFSGPGEVYSIKHDIADVKCLMPGLILAICKVHPTIGSPYFVISGTSMSCPHVTGTAAFVKAAHPSWSPAAINKNLSSDLFFIATIMDSRKNEDAEFAYGSGQTDLEQGGLTSNDKSPTDLTFRKGEDNVNRLDVHSPTPLLSKQQHSERTIESTKFS</sequence>
<dbReference type="SUPFAM" id="SSF52743">
    <property type="entry name" value="Subtilisin-like"/>
    <property type="match status" value="1"/>
</dbReference>
<keyword evidence="4" id="KW-0732">Signal</keyword>
<gene>
    <name evidence="10" type="ORF">OIU74_023352</name>
</gene>
<feature type="compositionally biased region" description="Polar residues" evidence="8">
    <location>
        <begin position="111"/>
        <end position="129"/>
    </location>
</feature>
<reference evidence="10" key="1">
    <citation type="submission" date="2022-11" db="EMBL/GenBank/DDBJ databases">
        <authorList>
            <person name="Hyden B.L."/>
            <person name="Feng K."/>
            <person name="Yates T."/>
            <person name="Jawdy S."/>
            <person name="Smart L.B."/>
            <person name="Muchero W."/>
        </authorList>
    </citation>
    <scope>NUCLEOTIDE SEQUENCE</scope>
    <source>
        <tissue evidence="10">Shoot tip</tissue>
    </source>
</reference>
<evidence type="ECO:0000256" key="8">
    <source>
        <dbReference type="SAM" id="MobiDB-lite"/>
    </source>
</evidence>
<dbReference type="PROSITE" id="PS51892">
    <property type="entry name" value="SUBTILASE"/>
    <property type="match status" value="1"/>
</dbReference>
<comment type="caution">
    <text evidence="10">The sequence shown here is derived from an EMBL/GenBank/DDBJ whole genome shotgun (WGS) entry which is preliminary data.</text>
</comment>
<feature type="domain" description="Peptidase S8/S53" evidence="9">
    <location>
        <begin position="46"/>
        <end position="109"/>
    </location>
</feature>